<accession>A0A8H4VI15</accession>
<evidence type="ECO:0000256" key="1">
    <source>
        <dbReference type="SAM" id="Phobius"/>
    </source>
</evidence>
<keyword evidence="1" id="KW-0812">Transmembrane</keyword>
<dbReference type="EMBL" id="JAACJL010000059">
    <property type="protein sequence ID" value="KAF4610092.1"/>
    <property type="molecule type" value="Genomic_DNA"/>
</dbReference>
<evidence type="ECO:0000259" key="2">
    <source>
        <dbReference type="Pfam" id="PF20151"/>
    </source>
</evidence>
<keyword evidence="1" id="KW-0472">Membrane</keyword>
<organism evidence="3 4">
    <name type="scientific">Agrocybe pediades</name>
    <dbReference type="NCBI Taxonomy" id="84607"/>
    <lineage>
        <taxon>Eukaryota</taxon>
        <taxon>Fungi</taxon>
        <taxon>Dikarya</taxon>
        <taxon>Basidiomycota</taxon>
        <taxon>Agaricomycotina</taxon>
        <taxon>Agaricomycetes</taxon>
        <taxon>Agaricomycetidae</taxon>
        <taxon>Agaricales</taxon>
        <taxon>Agaricineae</taxon>
        <taxon>Strophariaceae</taxon>
        <taxon>Agrocybe</taxon>
    </lineage>
</organism>
<feature type="transmembrane region" description="Helical" evidence="1">
    <location>
        <begin position="119"/>
        <end position="138"/>
    </location>
</feature>
<name>A0A8H4VI15_9AGAR</name>
<dbReference type="Proteomes" id="UP000521872">
    <property type="component" value="Unassembled WGS sequence"/>
</dbReference>
<reference evidence="3 4" key="1">
    <citation type="submission" date="2019-12" db="EMBL/GenBank/DDBJ databases">
        <authorList>
            <person name="Floudas D."/>
            <person name="Bentzer J."/>
            <person name="Ahren D."/>
            <person name="Johansson T."/>
            <person name="Persson P."/>
            <person name="Tunlid A."/>
        </authorList>
    </citation>
    <scope>NUCLEOTIDE SEQUENCE [LARGE SCALE GENOMIC DNA]</scope>
    <source>
        <strain evidence="3 4">CBS 102.39</strain>
    </source>
</reference>
<dbReference type="AlphaFoldDB" id="A0A8H4VI15"/>
<feature type="transmembrane region" description="Helical" evidence="1">
    <location>
        <begin position="87"/>
        <end position="107"/>
    </location>
</feature>
<comment type="caution">
    <text evidence="3">The sequence shown here is derived from an EMBL/GenBank/DDBJ whole genome shotgun (WGS) entry which is preliminary data.</text>
</comment>
<sequence length="265" mass="29467">MHEAFTISEVRVPVPTTYASASLLCAPTVRYPWETSYHVSNSGDVVNNYLMAKRRILHATCNTSFELPNPLTPLAFFPPDLAYQASVSLYVLVGSAAVLIWDILMNLQRDIKMLKRYKLTLSLVVYFISRFSALAYLLGNAVLQTAPLSHCEIVHRLQALYPILIPSTSLLFFFRVRAMYSDNTKVVVFFFLLWLAVIGGSITPIIGVSAMNIGPTDYCINSGLKLYISAACIVPFVHDTLSQLAASQQRDLSSQNWESDSVTSV</sequence>
<dbReference type="InterPro" id="IPR045340">
    <property type="entry name" value="DUF6533"/>
</dbReference>
<feature type="transmembrane region" description="Helical" evidence="1">
    <location>
        <begin position="158"/>
        <end position="174"/>
    </location>
</feature>
<dbReference type="Pfam" id="PF20151">
    <property type="entry name" value="DUF6533"/>
    <property type="match status" value="1"/>
</dbReference>
<feature type="transmembrane region" description="Helical" evidence="1">
    <location>
        <begin position="186"/>
        <end position="206"/>
    </location>
</feature>
<evidence type="ECO:0000313" key="3">
    <source>
        <dbReference type="EMBL" id="KAF4610092.1"/>
    </source>
</evidence>
<proteinExistence type="predicted"/>
<evidence type="ECO:0000313" key="4">
    <source>
        <dbReference type="Proteomes" id="UP000521872"/>
    </source>
</evidence>
<keyword evidence="1" id="KW-1133">Transmembrane helix</keyword>
<gene>
    <name evidence="3" type="ORF">D9613_010443</name>
</gene>
<protein>
    <recommendedName>
        <fullName evidence="2">DUF6533 domain-containing protein</fullName>
    </recommendedName>
</protein>
<keyword evidence="4" id="KW-1185">Reference proteome</keyword>
<feature type="domain" description="DUF6533" evidence="2">
    <location>
        <begin position="90"/>
        <end position="134"/>
    </location>
</feature>